<accession>A0A316VGS3</accession>
<dbReference type="EMBL" id="KZ819602">
    <property type="protein sequence ID" value="PWN36484.1"/>
    <property type="molecule type" value="Genomic_DNA"/>
</dbReference>
<keyword evidence="3" id="KW-1185">Reference proteome</keyword>
<evidence type="ECO:0000313" key="3">
    <source>
        <dbReference type="Proteomes" id="UP000245771"/>
    </source>
</evidence>
<dbReference type="GeneID" id="37019275"/>
<gene>
    <name evidence="2" type="ORF">FA14DRAFT_151927</name>
</gene>
<organism evidence="2 3">
    <name type="scientific">Meira miltonrushii</name>
    <dbReference type="NCBI Taxonomy" id="1280837"/>
    <lineage>
        <taxon>Eukaryota</taxon>
        <taxon>Fungi</taxon>
        <taxon>Dikarya</taxon>
        <taxon>Basidiomycota</taxon>
        <taxon>Ustilaginomycotina</taxon>
        <taxon>Exobasidiomycetes</taxon>
        <taxon>Exobasidiales</taxon>
        <taxon>Brachybasidiaceae</taxon>
        <taxon>Meira</taxon>
    </lineage>
</organism>
<proteinExistence type="predicted"/>
<dbReference type="RefSeq" id="XP_025356786.1">
    <property type="nucleotide sequence ID" value="XM_025497494.1"/>
</dbReference>
<protein>
    <submittedName>
        <fullName evidence="2">Uncharacterized protein</fullName>
    </submittedName>
</protein>
<dbReference type="InParanoid" id="A0A316VGS3"/>
<feature type="compositionally biased region" description="Acidic residues" evidence="1">
    <location>
        <begin position="21"/>
        <end position="37"/>
    </location>
</feature>
<evidence type="ECO:0000313" key="2">
    <source>
        <dbReference type="EMBL" id="PWN36484.1"/>
    </source>
</evidence>
<dbReference type="AlphaFoldDB" id="A0A316VGS3"/>
<evidence type="ECO:0000256" key="1">
    <source>
        <dbReference type="SAM" id="MobiDB-lite"/>
    </source>
</evidence>
<reference evidence="2 3" key="1">
    <citation type="journal article" date="2018" name="Mol. Biol. Evol.">
        <title>Broad Genomic Sampling Reveals a Smut Pathogenic Ancestry of the Fungal Clade Ustilaginomycotina.</title>
        <authorList>
            <person name="Kijpornyongpan T."/>
            <person name="Mondo S.J."/>
            <person name="Barry K."/>
            <person name="Sandor L."/>
            <person name="Lee J."/>
            <person name="Lipzen A."/>
            <person name="Pangilinan J."/>
            <person name="LaButti K."/>
            <person name="Hainaut M."/>
            <person name="Henrissat B."/>
            <person name="Grigoriev I.V."/>
            <person name="Spatafora J.W."/>
            <person name="Aime M.C."/>
        </authorList>
    </citation>
    <scope>NUCLEOTIDE SEQUENCE [LARGE SCALE GENOMIC DNA]</scope>
    <source>
        <strain evidence="2 3">MCA 3882</strain>
    </source>
</reference>
<name>A0A316VGS3_9BASI</name>
<dbReference type="OrthoDB" id="3426140at2759"/>
<sequence>MNVPEMDTVHWNDASFKSSEDDTSSESTEQSEDEFTESDERIAFRPHRLGYDPLTYGSELSQVKVWKELKAFNPESEWRSMKNLVSKSNEDDQQTHRDPINFDCAPPKNPTHDLKIVIARIFSAFARLSRASFGQTSKMALLEESGVRSLLHENEHLQHTFLSTLSEPAQKFLLKVLMGNLQHCAEAELGDPRELPVQDTGGTYIGVLMNQNCDVSAVYVGRSQSLLHRFKGHYAEIAKAVYSDEQKRRLESFFHEYAASALEKEGSLFFLPANILTVPSQEIGLPAVSYIGLNSTPCMEQAQLFSPQGELRPNASIAPIACALHNTYLYYGILCQSGLNFESFRILKAEASIHSRRELERIKFARLLQSGSRCCGPFLHAFQLLLPGREFQLRIKRSKIKLKAQTFFPWKASNFGGFFIPKYCLQEILKRSGVDNESRQPLLLSIRLLTGDISEKTDLFPNNSERFEHIFLRKKWLGDCKDPDVGELLMGSMPLSRQGRAIIAFLNSGERVTVPMADNIRTLFSKMNEEKEFFFVKLVFNSRQPLWEGPELSQDMRESLKGVGLILFSTSLGQWVPIFADFRLGSEMSKFTKLAHKAALEGRAQSSPDALASSTLAEVVPSAELDEDDPAFKILSRTLPANSSRRINIYGRDSPRIFIPIKVVAKWFPKLNYPSGQRISVKIEGKTAKAAEEVRILVRLDTSGVGQNVGIWYDILTYTRSQKPSKEMWNYIQRRQKAGN</sequence>
<feature type="region of interest" description="Disordered" evidence="1">
    <location>
        <begin position="87"/>
        <end position="106"/>
    </location>
</feature>
<dbReference type="Proteomes" id="UP000245771">
    <property type="component" value="Unassembled WGS sequence"/>
</dbReference>
<feature type="region of interest" description="Disordered" evidence="1">
    <location>
        <begin position="1"/>
        <end position="39"/>
    </location>
</feature>
<feature type="compositionally biased region" description="Basic and acidic residues" evidence="1">
    <location>
        <begin position="88"/>
        <end position="100"/>
    </location>
</feature>